<name>A0A8S9Z5E2_9TREM</name>
<evidence type="ECO:0000259" key="4">
    <source>
        <dbReference type="Pfam" id="PF06244"/>
    </source>
</evidence>
<comment type="subcellular location">
    <subcellularLocation>
        <location evidence="1">Midbody</location>
    </subcellularLocation>
</comment>
<dbReference type="PANTHER" id="PTHR21680:SF0">
    <property type="entry name" value="COILED-COIL DOMAIN-CONTAINING PROTEIN 124"/>
    <property type="match status" value="1"/>
</dbReference>
<dbReference type="AlphaFoldDB" id="A0A8S9Z5E2"/>
<dbReference type="GO" id="GO:0003713">
    <property type="term" value="F:transcription coactivator activity"/>
    <property type="evidence" value="ECO:0007669"/>
    <property type="project" value="TreeGrafter"/>
</dbReference>
<comment type="similarity">
    <text evidence="2">Belongs to the CCDC124 family.</text>
</comment>
<organism evidence="5 6">
    <name type="scientific">Paragonimus skrjabini miyazakii</name>
    <dbReference type="NCBI Taxonomy" id="59628"/>
    <lineage>
        <taxon>Eukaryota</taxon>
        <taxon>Metazoa</taxon>
        <taxon>Spiralia</taxon>
        <taxon>Lophotrochozoa</taxon>
        <taxon>Platyhelminthes</taxon>
        <taxon>Trematoda</taxon>
        <taxon>Digenea</taxon>
        <taxon>Plagiorchiida</taxon>
        <taxon>Troglotremata</taxon>
        <taxon>Troglotrematidae</taxon>
        <taxon>Paragonimus</taxon>
    </lineage>
</organism>
<reference evidence="5" key="1">
    <citation type="submission" date="2019-07" db="EMBL/GenBank/DDBJ databases">
        <title>Annotation for the trematode Paragonimus miyazaki's.</title>
        <authorList>
            <person name="Choi Y.-J."/>
        </authorList>
    </citation>
    <scope>NUCLEOTIDE SEQUENCE</scope>
    <source>
        <strain evidence="5">Japan</strain>
    </source>
</reference>
<keyword evidence="6" id="KW-1185">Reference proteome</keyword>
<evidence type="ECO:0000256" key="3">
    <source>
        <dbReference type="ARBA" id="ARBA00023054"/>
    </source>
</evidence>
<protein>
    <recommendedName>
        <fullName evidence="4">Coiled-coil domain-containing protein</fullName>
    </recommendedName>
</protein>
<dbReference type="SUPFAM" id="SSF47095">
    <property type="entry name" value="HMG-box"/>
    <property type="match status" value="1"/>
</dbReference>
<dbReference type="PANTHER" id="PTHR21680">
    <property type="entry name" value="COILED-COIL DOMAIN-CONTAINING PROTEIN 124"/>
    <property type="match status" value="1"/>
</dbReference>
<dbReference type="InterPro" id="IPR036910">
    <property type="entry name" value="HMG_box_dom_sf"/>
</dbReference>
<evidence type="ECO:0000313" key="5">
    <source>
        <dbReference type="EMBL" id="KAF7260633.1"/>
    </source>
</evidence>
<accession>A0A8S9Z5E2</accession>
<dbReference type="OrthoDB" id="76412at2759"/>
<feature type="domain" description="Coiled-coil" evidence="4">
    <location>
        <begin position="13"/>
        <end position="70"/>
    </location>
</feature>
<dbReference type="EMBL" id="JTDE01000667">
    <property type="protein sequence ID" value="KAF7260633.1"/>
    <property type="molecule type" value="Genomic_DNA"/>
</dbReference>
<sequence>MWILILTNVGDSNTTDLDRHPERRLKAAYIAYEQKMMPIIREENPGLRTSQLKQMIYKKFQTAPENPKNQPHSSYNLV</sequence>
<evidence type="ECO:0000313" key="6">
    <source>
        <dbReference type="Proteomes" id="UP000822476"/>
    </source>
</evidence>
<dbReference type="GO" id="GO:0006366">
    <property type="term" value="P:transcription by RNA polymerase II"/>
    <property type="evidence" value="ECO:0007669"/>
    <property type="project" value="TreeGrafter"/>
</dbReference>
<dbReference type="Pfam" id="PF06244">
    <property type="entry name" value="Ccdc124"/>
    <property type="match status" value="1"/>
</dbReference>
<dbReference type="InterPro" id="IPR010422">
    <property type="entry name" value="Ccdc124/Oxs1"/>
</dbReference>
<proteinExistence type="inferred from homology"/>
<dbReference type="GO" id="GO:0005634">
    <property type="term" value="C:nucleus"/>
    <property type="evidence" value="ECO:0007669"/>
    <property type="project" value="TreeGrafter"/>
</dbReference>
<dbReference type="GO" id="GO:0030496">
    <property type="term" value="C:midbody"/>
    <property type="evidence" value="ECO:0007669"/>
    <property type="project" value="UniProtKB-SubCell"/>
</dbReference>
<dbReference type="InterPro" id="IPR054414">
    <property type="entry name" value="Ccdc124/Oxs1_C"/>
</dbReference>
<comment type="caution">
    <text evidence="5">The sequence shown here is derived from an EMBL/GenBank/DDBJ whole genome shotgun (WGS) entry which is preliminary data.</text>
</comment>
<evidence type="ECO:0000256" key="1">
    <source>
        <dbReference type="ARBA" id="ARBA00004214"/>
    </source>
</evidence>
<evidence type="ECO:0000256" key="2">
    <source>
        <dbReference type="ARBA" id="ARBA00008296"/>
    </source>
</evidence>
<gene>
    <name evidence="5" type="ORF">EG68_02677</name>
</gene>
<keyword evidence="3" id="KW-0175">Coiled coil</keyword>
<dbReference type="Proteomes" id="UP000822476">
    <property type="component" value="Unassembled WGS sequence"/>
</dbReference>